<evidence type="ECO:0000313" key="1">
    <source>
        <dbReference type="EMBL" id="QPG05681.1"/>
    </source>
</evidence>
<sequence>MKKIASVFIAAFLTGCSSNSIVNQLPGVSPTPQVNMSELYLRGVFNWWEASPAYQLSQGRDGWYADIELIADGQPYDFKVADSAWTPAQTCGGNYQGQQVTVSDTATLICGDKAQNLQFTPNNTGTYRFTFEKTDADELELTVRLKSQ</sequence>
<dbReference type="EMBL" id="CP064795">
    <property type="protein sequence ID" value="QPG05681.1"/>
    <property type="molecule type" value="Genomic_DNA"/>
</dbReference>
<organism evidence="1 2">
    <name type="scientific">Salinimonas marina</name>
    <dbReference type="NCBI Taxonomy" id="2785918"/>
    <lineage>
        <taxon>Bacteria</taxon>
        <taxon>Pseudomonadati</taxon>
        <taxon>Pseudomonadota</taxon>
        <taxon>Gammaproteobacteria</taxon>
        <taxon>Alteromonadales</taxon>
        <taxon>Alteromonadaceae</taxon>
        <taxon>Alteromonas/Salinimonas group</taxon>
        <taxon>Salinimonas</taxon>
    </lineage>
</organism>
<reference evidence="1 2" key="1">
    <citation type="submission" date="2020-11" db="EMBL/GenBank/DDBJ databases">
        <title>Complete genome sequence for Salinimonas sp. strain G2-b.</title>
        <authorList>
            <person name="Park S.-J."/>
        </authorList>
    </citation>
    <scope>NUCLEOTIDE SEQUENCE [LARGE SCALE GENOMIC DNA]</scope>
    <source>
        <strain evidence="1 2">G2-b</strain>
    </source>
</reference>
<name>A0A7S9DXB1_9ALTE</name>
<dbReference type="KEGG" id="smaa:IT774_16705"/>
<gene>
    <name evidence="1" type="ORF">IT774_16705</name>
</gene>
<dbReference type="Proteomes" id="UP000595095">
    <property type="component" value="Chromosome"/>
</dbReference>
<dbReference type="AlphaFoldDB" id="A0A7S9DXB1"/>
<protein>
    <recommendedName>
        <fullName evidence="3">Pullulanase</fullName>
    </recommendedName>
</protein>
<evidence type="ECO:0000313" key="2">
    <source>
        <dbReference type="Proteomes" id="UP000595095"/>
    </source>
</evidence>
<keyword evidence="2" id="KW-1185">Reference proteome</keyword>
<accession>A0A7S9DXB1</accession>
<dbReference type="PROSITE" id="PS51257">
    <property type="entry name" value="PROKAR_LIPOPROTEIN"/>
    <property type="match status" value="1"/>
</dbReference>
<evidence type="ECO:0008006" key="3">
    <source>
        <dbReference type="Google" id="ProtNLM"/>
    </source>
</evidence>
<proteinExistence type="predicted"/>